<dbReference type="STRING" id="1619100.UT34_C0001G0124"/>
<dbReference type="InterPro" id="IPR011146">
    <property type="entry name" value="HIT-like"/>
</dbReference>
<feature type="active site" description="Tele-AMP-histidine intermediate" evidence="1">
    <location>
        <position position="94"/>
    </location>
</feature>
<proteinExistence type="predicted"/>
<dbReference type="InterPro" id="IPR036265">
    <property type="entry name" value="HIT-like_sf"/>
</dbReference>
<dbReference type="InterPro" id="IPR001310">
    <property type="entry name" value="Histidine_triad_HIT"/>
</dbReference>
<organism evidence="5 6">
    <name type="scientific">candidate division WS6 bacterium GW2011_GWF2_39_15</name>
    <dbReference type="NCBI Taxonomy" id="1619100"/>
    <lineage>
        <taxon>Bacteria</taxon>
        <taxon>Candidatus Dojkabacteria</taxon>
    </lineage>
</organism>
<dbReference type="PANTHER" id="PTHR46648:SF1">
    <property type="entry name" value="ADENOSINE 5'-MONOPHOSPHORAMIDASE HNT1"/>
    <property type="match status" value="1"/>
</dbReference>
<dbReference type="PRINTS" id="PR00332">
    <property type="entry name" value="HISTRIAD"/>
</dbReference>
<accession>A0A0G0MPY1</accession>
<dbReference type="Proteomes" id="UP000034799">
    <property type="component" value="Unassembled WGS sequence"/>
</dbReference>
<sequence length="143" mass="16748">MHDPSCIFCKIVKGDIPSYKIYEDDKFLAFLDIAQFVEGHTLLIPKEHFEFVWDITYIGEYYKTAKQISDHFRKRLGYKYVDSATFGRDVPHAHLHLIPHNETGTDWEKALKEIGNMQKDSSRRINPSEGSILIEKFRLSRIT</sequence>
<dbReference type="Pfam" id="PF01230">
    <property type="entry name" value="HIT"/>
    <property type="match status" value="1"/>
</dbReference>
<name>A0A0G0MPY1_9BACT</name>
<comment type="caution">
    <text evidence="5">The sequence shown here is derived from an EMBL/GenBank/DDBJ whole genome shotgun (WGS) entry which is preliminary data.</text>
</comment>
<evidence type="ECO:0000256" key="2">
    <source>
        <dbReference type="PIRSR" id="PIRSR601310-3"/>
    </source>
</evidence>
<dbReference type="AlphaFoldDB" id="A0A0G0MPY1"/>
<feature type="domain" description="HIT" evidence="4">
    <location>
        <begin position="7"/>
        <end position="107"/>
    </location>
</feature>
<reference evidence="5 6" key="1">
    <citation type="journal article" date="2015" name="Nature">
        <title>rRNA introns, odd ribosomes, and small enigmatic genomes across a large radiation of phyla.</title>
        <authorList>
            <person name="Brown C.T."/>
            <person name="Hug L.A."/>
            <person name="Thomas B.C."/>
            <person name="Sharon I."/>
            <person name="Castelle C.J."/>
            <person name="Singh A."/>
            <person name="Wilkins M.J."/>
            <person name="Williams K.H."/>
            <person name="Banfield J.F."/>
        </authorList>
    </citation>
    <scope>NUCLEOTIDE SEQUENCE [LARGE SCALE GENOMIC DNA]</scope>
</reference>
<dbReference type="GO" id="GO:0003824">
    <property type="term" value="F:catalytic activity"/>
    <property type="evidence" value="ECO:0007669"/>
    <property type="project" value="InterPro"/>
</dbReference>
<evidence type="ECO:0000313" key="5">
    <source>
        <dbReference type="EMBL" id="KKR06084.1"/>
    </source>
</evidence>
<dbReference type="SUPFAM" id="SSF54197">
    <property type="entry name" value="HIT-like"/>
    <property type="match status" value="1"/>
</dbReference>
<dbReference type="Gene3D" id="3.30.428.10">
    <property type="entry name" value="HIT-like"/>
    <property type="match status" value="1"/>
</dbReference>
<evidence type="ECO:0000313" key="6">
    <source>
        <dbReference type="Proteomes" id="UP000034799"/>
    </source>
</evidence>
<dbReference type="GO" id="GO:0009117">
    <property type="term" value="P:nucleotide metabolic process"/>
    <property type="evidence" value="ECO:0007669"/>
    <property type="project" value="TreeGrafter"/>
</dbReference>
<protein>
    <submittedName>
        <fullName evidence="5">Histidine triad (HIT) protein</fullName>
    </submittedName>
</protein>
<dbReference type="PANTHER" id="PTHR46648">
    <property type="entry name" value="HIT FAMILY PROTEIN 1"/>
    <property type="match status" value="1"/>
</dbReference>
<feature type="short sequence motif" description="Histidine triad motif" evidence="2 3">
    <location>
        <begin position="92"/>
        <end position="96"/>
    </location>
</feature>
<gene>
    <name evidence="5" type="ORF">UT34_C0001G0124</name>
</gene>
<dbReference type="EMBL" id="LBWK01000001">
    <property type="protein sequence ID" value="KKR06084.1"/>
    <property type="molecule type" value="Genomic_DNA"/>
</dbReference>
<evidence type="ECO:0000256" key="3">
    <source>
        <dbReference type="PROSITE-ProRule" id="PRU00464"/>
    </source>
</evidence>
<dbReference type="PROSITE" id="PS51084">
    <property type="entry name" value="HIT_2"/>
    <property type="match status" value="1"/>
</dbReference>
<evidence type="ECO:0000259" key="4">
    <source>
        <dbReference type="PROSITE" id="PS51084"/>
    </source>
</evidence>
<evidence type="ECO:0000256" key="1">
    <source>
        <dbReference type="PIRSR" id="PIRSR601310-1"/>
    </source>
</evidence>